<dbReference type="AlphaFoldDB" id="A0A432XF80"/>
<dbReference type="EMBL" id="PIPT01000006">
    <property type="protein sequence ID" value="RUO47217.1"/>
    <property type="molecule type" value="Genomic_DNA"/>
</dbReference>
<dbReference type="InterPro" id="IPR050218">
    <property type="entry name" value="LptD"/>
</dbReference>
<comment type="subcellular location">
    <subcellularLocation>
        <location evidence="4">Cell outer membrane</location>
    </subcellularLocation>
</comment>
<evidence type="ECO:0000313" key="7">
    <source>
        <dbReference type="EMBL" id="RUO47217.1"/>
    </source>
</evidence>
<evidence type="ECO:0000256" key="4">
    <source>
        <dbReference type="HAMAP-Rule" id="MF_01411"/>
    </source>
</evidence>
<feature type="domain" description="LptD C-terminal" evidence="6">
    <location>
        <begin position="300"/>
        <end position="667"/>
    </location>
</feature>
<feature type="signal peptide" evidence="4">
    <location>
        <begin position="1"/>
        <end position="26"/>
    </location>
</feature>
<organism evidence="7 8">
    <name type="scientific">Pseudidiomarina aquimaris</name>
    <dbReference type="NCBI Taxonomy" id="641841"/>
    <lineage>
        <taxon>Bacteria</taxon>
        <taxon>Pseudomonadati</taxon>
        <taxon>Pseudomonadota</taxon>
        <taxon>Gammaproteobacteria</taxon>
        <taxon>Alteromonadales</taxon>
        <taxon>Idiomarinaceae</taxon>
        <taxon>Pseudidiomarina</taxon>
    </lineage>
</organism>
<protein>
    <recommendedName>
        <fullName evidence="4">LPS-assembly protein LptD</fullName>
    </recommendedName>
</protein>
<dbReference type="GO" id="GO:1990351">
    <property type="term" value="C:transporter complex"/>
    <property type="evidence" value="ECO:0007669"/>
    <property type="project" value="TreeGrafter"/>
</dbReference>
<comment type="function">
    <text evidence="4">Together with LptE, is involved in the assembly of lipopolysaccharide (LPS) at the surface of the outer membrane.</text>
</comment>
<comment type="subunit">
    <text evidence="4">Component of the lipopolysaccharide transport and assembly complex. Interacts with LptE and LptA.</text>
</comment>
<evidence type="ECO:0000256" key="3">
    <source>
        <dbReference type="ARBA" id="ARBA00023237"/>
    </source>
</evidence>
<name>A0A432XF80_9GAMM</name>
<comment type="caution">
    <text evidence="7">The sequence shown here is derived from an EMBL/GenBank/DDBJ whole genome shotgun (WGS) entry which is preliminary data.</text>
</comment>
<proteinExistence type="inferred from homology"/>
<dbReference type="GO" id="GO:0015920">
    <property type="term" value="P:lipopolysaccharide transport"/>
    <property type="evidence" value="ECO:0007669"/>
    <property type="project" value="InterPro"/>
</dbReference>
<dbReference type="Pfam" id="PF03968">
    <property type="entry name" value="LptD_N"/>
    <property type="match status" value="1"/>
</dbReference>
<dbReference type="PANTHER" id="PTHR30189">
    <property type="entry name" value="LPS-ASSEMBLY PROTEIN"/>
    <property type="match status" value="1"/>
</dbReference>
<accession>A0A432XF80</accession>
<feature type="domain" description="Organic solvent tolerance-like N-terminal" evidence="5">
    <location>
        <begin position="61"/>
        <end position="190"/>
    </location>
</feature>
<comment type="caution">
    <text evidence="4">Lacks conserved residue(s) required for the propagation of feature annotation.</text>
</comment>
<dbReference type="Pfam" id="PF04453">
    <property type="entry name" value="LptD"/>
    <property type="match status" value="1"/>
</dbReference>
<dbReference type="PANTHER" id="PTHR30189:SF1">
    <property type="entry name" value="LPS-ASSEMBLY PROTEIN LPTD"/>
    <property type="match status" value="1"/>
</dbReference>
<keyword evidence="3 4" id="KW-0998">Cell outer membrane</keyword>
<dbReference type="InterPro" id="IPR005653">
    <property type="entry name" value="OstA-like_N"/>
</dbReference>
<keyword evidence="1 4" id="KW-0732">Signal</keyword>
<comment type="similarity">
    <text evidence="4">Belongs to the LptD family.</text>
</comment>
<dbReference type="GO" id="GO:0009279">
    <property type="term" value="C:cell outer membrane"/>
    <property type="evidence" value="ECO:0007669"/>
    <property type="project" value="UniProtKB-SubCell"/>
</dbReference>
<sequence length="763" mass="87169" precursor="true">MHNITKGACLGISFALTVGFTNSAVAQDNTDFLQQCPVRSPLFATTKLNPIKDLAPEAIGVRADAADIDSETTLASFTGNVQVQLNDQFLFTEQATVNQASGNINASGATQFTDGYVQVSSDNFRLNSGDNRAYLAGAQYQLQTTGAHGTAELLSISPEQVLLAGSTFTTCPTDQPAWQLSADEINLSEDEAWGEAWHAKFELFGVPVLYVPYINFPITDERKSGFLFPTVRSSQKNGFEFELPYYINIAPNQDATLTPRYMAERGLQMKAEYRTLTEGGSGQVNLAYLDNDDSLESDASRYLWRVEHEQSWSPSWRSYVNILDISDDDYLNDLGSQFAGRADAQLYRHARVDYHTDNAQVMLRAEDFEILGDYRSPYRTTPQLTTFFNWQDSPALEVNLFSELTHFRNQDNSNDYATRFHIEPAVKFAYEKPAYDVLSELRYSYTYYDQAASSSFNNTTLSENPSRSIPQFRLRGRLNLERDFAWGDQTYQQTLQPQIQYLYVPYRDQSDIGIYDSTLMQDDYQGLFRARRFSGLDRIADANQVTIGASTSIFNENAREMVRFSAGQIYYFDDSRVSLFDENSQIADDRSDLAFETRFRFNDRLFLNAAMQYDMEQNNTRKSQTAVEYRIDESNLIQFSHRQVTNILNDDIEQLGLQTVYQVKANWQVAANWFYDLEQKRTNDALLALQYNDCCWAIRVSAYRRINRNLELQATDPMNRQPEFDTGVSVQFIIKGLGSDNSNLFELIEQSLFGYRHPFYLSN</sequence>
<reference evidence="8" key="1">
    <citation type="journal article" date="2018" name="Front. Microbiol.">
        <title>Genome-Based Analysis Reveals the Taxonomy and Diversity of the Family Idiomarinaceae.</title>
        <authorList>
            <person name="Liu Y."/>
            <person name="Lai Q."/>
            <person name="Shao Z."/>
        </authorList>
    </citation>
    <scope>NUCLEOTIDE SEQUENCE [LARGE SCALE GENOMIC DNA]</scope>
    <source>
        <strain evidence="8">SW15</strain>
    </source>
</reference>
<dbReference type="InterPro" id="IPR007543">
    <property type="entry name" value="LptD_C"/>
</dbReference>
<dbReference type="Proteomes" id="UP000286678">
    <property type="component" value="Unassembled WGS sequence"/>
</dbReference>
<evidence type="ECO:0000259" key="6">
    <source>
        <dbReference type="Pfam" id="PF04453"/>
    </source>
</evidence>
<gene>
    <name evidence="4" type="primary">lptD</name>
    <name evidence="7" type="ORF">CWE21_08440</name>
</gene>
<dbReference type="GO" id="GO:0043165">
    <property type="term" value="P:Gram-negative-bacterium-type cell outer membrane assembly"/>
    <property type="evidence" value="ECO:0007669"/>
    <property type="project" value="UniProtKB-UniRule"/>
</dbReference>
<evidence type="ECO:0000256" key="2">
    <source>
        <dbReference type="ARBA" id="ARBA00023136"/>
    </source>
</evidence>
<dbReference type="Gene3D" id="2.60.450.10">
    <property type="entry name" value="Lipopolysaccharide (LPS) transport protein A like domain"/>
    <property type="match status" value="1"/>
</dbReference>
<evidence type="ECO:0000313" key="8">
    <source>
        <dbReference type="Proteomes" id="UP000286678"/>
    </source>
</evidence>
<evidence type="ECO:0000256" key="1">
    <source>
        <dbReference type="ARBA" id="ARBA00022729"/>
    </source>
</evidence>
<feature type="chain" id="PRO_5019592835" description="LPS-assembly protein LptD" evidence="4">
    <location>
        <begin position="27"/>
        <end position="763"/>
    </location>
</feature>
<dbReference type="OrthoDB" id="9760225at2"/>
<dbReference type="InterPro" id="IPR020889">
    <property type="entry name" value="LipoPS_assembly_LptD"/>
</dbReference>
<keyword evidence="2 4" id="KW-0472">Membrane</keyword>
<dbReference type="HAMAP" id="MF_01411">
    <property type="entry name" value="LPS_assembly_LptD"/>
    <property type="match status" value="1"/>
</dbReference>
<evidence type="ECO:0000259" key="5">
    <source>
        <dbReference type="Pfam" id="PF03968"/>
    </source>
</evidence>
<keyword evidence="8" id="KW-1185">Reference proteome</keyword>